<dbReference type="Gene3D" id="3.40.50.300">
    <property type="entry name" value="P-loop containing nucleotide triphosphate hydrolases"/>
    <property type="match status" value="1"/>
</dbReference>
<dbReference type="InterPro" id="IPR038718">
    <property type="entry name" value="SNF2-like_sf"/>
</dbReference>
<dbReference type="Pfam" id="PF04434">
    <property type="entry name" value="SWIM"/>
    <property type="match status" value="1"/>
</dbReference>
<dbReference type="RefSeq" id="WP_214545235.1">
    <property type="nucleotide sequence ID" value="NZ_JAHEWS010000023.1"/>
</dbReference>
<dbReference type="InterPro" id="IPR027417">
    <property type="entry name" value="P-loop_NTPase"/>
</dbReference>
<evidence type="ECO:0000313" key="8">
    <source>
        <dbReference type="Proteomes" id="UP001519641"/>
    </source>
</evidence>
<comment type="caution">
    <text evidence="7">The sequence shown here is derived from an EMBL/GenBank/DDBJ whole genome shotgun (WGS) entry which is preliminary data.</text>
</comment>
<dbReference type="PROSITE" id="PS50966">
    <property type="entry name" value="ZF_SWIM"/>
    <property type="match status" value="1"/>
</dbReference>
<keyword evidence="7" id="KW-0347">Helicase</keyword>
<keyword evidence="7" id="KW-0067">ATP-binding</keyword>
<dbReference type="EMBL" id="JAHEWS010000023">
    <property type="protein sequence ID" value="MBT1588924.1"/>
    <property type="molecule type" value="Genomic_DNA"/>
</dbReference>
<dbReference type="InterPro" id="IPR049730">
    <property type="entry name" value="SNF2/RAD54-like_C"/>
</dbReference>
<dbReference type="InterPro" id="IPR001650">
    <property type="entry name" value="Helicase_C-like"/>
</dbReference>
<proteinExistence type="predicted"/>
<keyword evidence="2" id="KW-0862">Zinc</keyword>
<dbReference type="PROSITE" id="PS51194">
    <property type="entry name" value="HELICASE_CTER"/>
    <property type="match status" value="1"/>
</dbReference>
<dbReference type="Proteomes" id="UP001519641">
    <property type="component" value="Unassembled WGS sequence"/>
</dbReference>
<dbReference type="InterPro" id="IPR014001">
    <property type="entry name" value="Helicase_ATP-bd"/>
</dbReference>
<dbReference type="SMART" id="SM00487">
    <property type="entry name" value="DEXDc"/>
    <property type="match status" value="1"/>
</dbReference>
<dbReference type="InterPro" id="IPR007527">
    <property type="entry name" value="Znf_SWIM"/>
</dbReference>
<dbReference type="Gene3D" id="3.40.50.10810">
    <property type="entry name" value="Tandem AAA-ATPase domain"/>
    <property type="match status" value="1"/>
</dbReference>
<dbReference type="PANTHER" id="PTHR10799">
    <property type="entry name" value="SNF2/RAD54 HELICASE FAMILY"/>
    <property type="match status" value="1"/>
</dbReference>
<feature type="region of interest" description="Disordered" evidence="3">
    <location>
        <begin position="419"/>
        <end position="493"/>
    </location>
</feature>
<evidence type="ECO:0000256" key="1">
    <source>
        <dbReference type="ARBA" id="ARBA00022801"/>
    </source>
</evidence>
<protein>
    <submittedName>
        <fullName evidence="7">DEAD/DEAH box helicase</fullName>
    </submittedName>
</protein>
<dbReference type="CDD" id="cd18793">
    <property type="entry name" value="SF2_C_SNF"/>
    <property type="match status" value="1"/>
</dbReference>
<dbReference type="InterPro" id="IPR000330">
    <property type="entry name" value="SNF2_N"/>
</dbReference>
<evidence type="ECO:0000259" key="4">
    <source>
        <dbReference type="PROSITE" id="PS50966"/>
    </source>
</evidence>
<keyword evidence="2" id="KW-0479">Metal-binding</keyword>
<evidence type="ECO:0000259" key="6">
    <source>
        <dbReference type="PROSITE" id="PS51194"/>
    </source>
</evidence>
<keyword evidence="1" id="KW-0378">Hydrolase</keyword>
<keyword evidence="7" id="KW-0547">Nucleotide-binding</keyword>
<organism evidence="7 8">
    <name type="scientific">Curtobacterium aurantiacum</name>
    <dbReference type="NCBI Taxonomy" id="3236919"/>
    <lineage>
        <taxon>Bacteria</taxon>
        <taxon>Bacillati</taxon>
        <taxon>Actinomycetota</taxon>
        <taxon>Actinomycetes</taxon>
        <taxon>Micrococcales</taxon>
        <taxon>Microbacteriaceae</taxon>
        <taxon>Curtobacterium</taxon>
    </lineage>
</organism>
<feature type="domain" description="Helicase C-terminal" evidence="6">
    <location>
        <begin position="984"/>
        <end position="1139"/>
    </location>
</feature>
<evidence type="ECO:0000259" key="5">
    <source>
        <dbReference type="PROSITE" id="PS51192"/>
    </source>
</evidence>
<keyword evidence="2" id="KW-0863">Zinc-finger</keyword>
<reference evidence="7 8" key="1">
    <citation type="submission" date="2021-05" db="EMBL/GenBank/DDBJ databases">
        <title>Whole genome sequence of Curtobacterium flaccumfaciens pv. flaccumfaciens strain CFBP 8819.</title>
        <authorList>
            <person name="Osdaghi E."/>
            <person name="Taghouti G."/>
            <person name="Portier P."/>
            <person name="Fazliarab A."/>
            <person name="Taghavi S.M."/>
            <person name="Briand M."/>
            <person name="Le-Saux M."/>
            <person name="Jacques M.-A."/>
        </authorList>
    </citation>
    <scope>NUCLEOTIDE SEQUENCE [LARGE SCALE GENOMIC DNA]</scope>
    <source>
        <strain evidence="7 8">CFBP 8819</strain>
    </source>
</reference>
<sequence length="1148" mass="124221">MPAAPMIDAVDVIRFVGPQTFGRARDVVRAGLVDDATWHDDDGTVTAVVSGTADDPYELRVDTTPARGDFVRPVRSTCSCPLGGDCKHVAAALLTINARALAANAGPRPEAPAPPPSDWRHDLARLAGDDERAPTSQGTRMGLQFELRDAVPAKLASRARAAGRALPAPSRSVRLGVRPVTRSDAGNWVRGQLTWGTLPYSQNRLGVGAEQHAWFLQLAALHRAGQLAGLPGESDWLHLDDFRSPLLWPLLQQAAALDIAFVTGKRESGAVLGAQAQVLLDVARHDDAVVIGASAVLDGRPVVPGAARMIGDHGVYVFRESPEFTVAVAPTPAPVPEDQRRMLVEGTRITVPTAEVDEFLADWSPRLRGALGLVSSDGSVELPERTPPELVLTATFEPARAPRTDDRVHLHWRWHVDGRKDPVSLHGPLPDLSALRAADDPAGTDEQASNADASVAEPTTAVEPTTARTPADDATQAGPPVRPAGPGGGLDWFQDGTIDGADVAVFANEFLPELPSLGVRTLVQGERLDYERLSGRPHIRVTTMPSDKHDWFDLGIIVSVNGKQIPFTPLLTALAGRQRRLKLVDNSYLSLADPAFDRLKELIDEARDLDEWEPDQPIAVTPLHAGLWSEFDLLADETSHDERWQAIASGLLGATPPGDVPVPDTVHADLRPYQHAGYAWLSFLVTHGIGGVLADDMGLGKTLQVLAMVAARRAAEPAAPPFLVVAPTSVVGNWAAEAAKFVPSLRVATVTSTSLKDPGLVARTAAASDVVVTSYALLRLDARAWTDLPWSALVLDEAQFVKNPQSQTHRVASELQAPVKFAITGTPLENGLTDLWALFHIVAPGLLSTWTRFGDDYVKPLASPELRGEARQELTARLRRRIRPLMLRRTKEAVAADLPPKQEQVVRVTLDPAHRELYERTLNRERLKVLDLIDDLSKNRMIVFRSLTLLRMLALSPALVSSGVSGSASSDSSLSPATPIPSAKLDLLLDELEQLAAEGRRALVFSQFTSFLRMVSDALDARGIGYEYLDGSTRKRPEVIERFRQGTAPAFLISLKAGGFGLTLTEADTVFVLDPWWNPAAESQAVDRTHRIGQTRSVSVQRFIAEDTIEEKVLALAARKAELFATMIDDDALFADDLTADDIRSLLT</sequence>
<dbReference type="PROSITE" id="PS51192">
    <property type="entry name" value="HELICASE_ATP_BIND_1"/>
    <property type="match status" value="1"/>
</dbReference>
<accession>A0ABS5VIS7</accession>
<gene>
    <name evidence="7" type="ORF">KK097_13990</name>
</gene>
<evidence type="ECO:0000256" key="2">
    <source>
        <dbReference type="PROSITE-ProRule" id="PRU00325"/>
    </source>
</evidence>
<feature type="compositionally biased region" description="Low complexity" evidence="3">
    <location>
        <begin position="455"/>
        <end position="479"/>
    </location>
</feature>
<dbReference type="Pfam" id="PF00176">
    <property type="entry name" value="SNF2-rel_dom"/>
    <property type="match status" value="1"/>
</dbReference>
<dbReference type="SMART" id="SM00490">
    <property type="entry name" value="HELICc"/>
    <property type="match status" value="1"/>
</dbReference>
<feature type="domain" description="Helicase ATP-binding" evidence="5">
    <location>
        <begin position="682"/>
        <end position="845"/>
    </location>
</feature>
<name>A0ABS5VIS7_9MICO</name>
<dbReference type="Pfam" id="PF00271">
    <property type="entry name" value="Helicase_C"/>
    <property type="match status" value="1"/>
</dbReference>
<dbReference type="GO" id="GO:0004386">
    <property type="term" value="F:helicase activity"/>
    <property type="evidence" value="ECO:0007669"/>
    <property type="project" value="UniProtKB-KW"/>
</dbReference>
<evidence type="ECO:0000256" key="3">
    <source>
        <dbReference type="SAM" id="MobiDB-lite"/>
    </source>
</evidence>
<evidence type="ECO:0000313" key="7">
    <source>
        <dbReference type="EMBL" id="MBT1588924.1"/>
    </source>
</evidence>
<keyword evidence="8" id="KW-1185">Reference proteome</keyword>
<feature type="domain" description="SWIM-type" evidence="4">
    <location>
        <begin position="57"/>
        <end position="97"/>
    </location>
</feature>
<dbReference type="SUPFAM" id="SSF52540">
    <property type="entry name" value="P-loop containing nucleoside triphosphate hydrolases"/>
    <property type="match status" value="2"/>
</dbReference>